<dbReference type="InterPro" id="IPR026950">
    <property type="entry name" value="Caps_assemb_Wzi"/>
</dbReference>
<organism evidence="2 3">
    <name type="scientific">Bullifex porci</name>
    <dbReference type="NCBI Taxonomy" id="2606638"/>
    <lineage>
        <taxon>Bacteria</taxon>
        <taxon>Pseudomonadati</taxon>
        <taxon>Spirochaetota</taxon>
        <taxon>Spirochaetia</taxon>
        <taxon>Spirochaetales</taxon>
        <taxon>Spirochaetaceae</taxon>
        <taxon>Bullifex</taxon>
    </lineage>
</organism>
<dbReference type="AlphaFoldDB" id="A0A7X2TR32"/>
<name>A0A7X2TR32_9SPIO</name>
<keyword evidence="3" id="KW-1185">Reference proteome</keyword>
<dbReference type="Gene3D" id="2.40.160.130">
    <property type="entry name" value="Capsule assembly protein Wzi"/>
    <property type="match status" value="1"/>
</dbReference>
<dbReference type="Proteomes" id="UP000460549">
    <property type="component" value="Unassembled WGS sequence"/>
</dbReference>
<feature type="signal peptide" evidence="1">
    <location>
        <begin position="1"/>
        <end position="23"/>
    </location>
</feature>
<proteinExistence type="predicted"/>
<evidence type="ECO:0000313" key="2">
    <source>
        <dbReference type="EMBL" id="MSU05558.1"/>
    </source>
</evidence>
<dbReference type="RefSeq" id="WP_154424455.1">
    <property type="nucleotide sequence ID" value="NZ_VUNN01000002.1"/>
</dbReference>
<protein>
    <recommendedName>
        <fullName evidence="4">DUF5723 domain-containing protein</fullName>
    </recommendedName>
</protein>
<dbReference type="Pfam" id="PF14052">
    <property type="entry name" value="Caps_assemb_Wzi"/>
    <property type="match status" value="1"/>
</dbReference>
<sequence>MKAISKICVLLICFAFCSSMIFAASLELFELSHPVYDELEALYVMEGKASPMGAKPWTQADVRRLLDGITPSYDGSKELWNHINGYIKESDGFIFNAVLDPQFFYHTNEDFKGAKYIASSDELDKQVAVLGFGYKYKDNVALYMDLSVGVTPSDVHTFNVVNEKLIKIDNTNNRLYSKWGTNIPYLKDPLNIMNFPNNAYLAVGTSAFRLVSGRGQVEWGNGVLGNMIIGNTLPYHDYISLTFNGSNKFTYQLLSSFFSHSINKLNVTNKSSTDRMPLNGLRFFLGHRFEFSLFNGKLMLALNDTIMYQSKDNYVDLRVLNPLFFLHNGYMAGNSNSLASLEIEFSPTQFVSIYAQFGLDDYAIIGEPRPNEAGSSADGLGLMLGFRYRKPLTRTFLFHGNGELVYTTPYMYHRAMEHEDTFTRELYFVSSTRYMISGQSFLERYLSFPFGSDAIAASFSAGIEKIGLFDISANLFLMAHGVIDEYSSIRQYTGSEAITMTPSTSNPLGTGEDKGGVQEYTLAAGLDLTFYIQSWLPLNIGVDFVSVWNKGNYKAPVAYDIQVNAGLTIKY</sequence>
<comment type="caution">
    <text evidence="2">The sequence shown here is derived from an EMBL/GenBank/DDBJ whole genome shotgun (WGS) entry which is preliminary data.</text>
</comment>
<reference evidence="2 3" key="1">
    <citation type="submission" date="2019-08" db="EMBL/GenBank/DDBJ databases">
        <title>In-depth cultivation of the pig gut microbiome towards novel bacterial diversity and tailored functional studies.</title>
        <authorList>
            <person name="Wylensek D."/>
            <person name="Hitch T.C.A."/>
            <person name="Clavel T."/>
        </authorList>
    </citation>
    <scope>NUCLEOTIDE SEQUENCE [LARGE SCALE GENOMIC DNA]</scope>
    <source>
        <strain evidence="2 3">NM-380-WT-3C1</strain>
    </source>
</reference>
<evidence type="ECO:0008006" key="4">
    <source>
        <dbReference type="Google" id="ProtNLM"/>
    </source>
</evidence>
<feature type="chain" id="PRO_5030881570" description="DUF5723 domain-containing protein" evidence="1">
    <location>
        <begin position="24"/>
        <end position="571"/>
    </location>
</feature>
<keyword evidence="1" id="KW-0732">Signal</keyword>
<accession>A0A7X2TR32</accession>
<dbReference type="EMBL" id="VUNN01000002">
    <property type="protein sequence ID" value="MSU05558.1"/>
    <property type="molecule type" value="Genomic_DNA"/>
</dbReference>
<evidence type="ECO:0000256" key="1">
    <source>
        <dbReference type="SAM" id="SignalP"/>
    </source>
</evidence>
<evidence type="ECO:0000313" key="3">
    <source>
        <dbReference type="Proteomes" id="UP000460549"/>
    </source>
</evidence>
<gene>
    <name evidence="2" type="ORF">FYJ80_02015</name>
</gene>
<dbReference type="InterPro" id="IPR038636">
    <property type="entry name" value="Wzi_sf"/>
</dbReference>